<accession>A0A9W9CX57</accession>
<evidence type="ECO:0000256" key="1">
    <source>
        <dbReference type="SAM" id="MobiDB-lite"/>
    </source>
</evidence>
<dbReference type="InterPro" id="IPR036514">
    <property type="entry name" value="SGNH_hydro_sf"/>
</dbReference>
<dbReference type="Pfam" id="PF13472">
    <property type="entry name" value="Lipase_GDSL_2"/>
    <property type="match status" value="1"/>
</dbReference>
<dbReference type="OrthoDB" id="671439at2759"/>
<reference evidence="3" key="1">
    <citation type="submission" date="2022-10" db="EMBL/GenBank/DDBJ databases">
        <title>Tapping the CABI collections for fungal endophytes: first genome assemblies for Collariella, Neodidymelliopsis, Ascochyta clinopodiicola, Didymella pomorum, Didymosphaeria variabile, Neocosmospora piperis and Neocucurbitaria cava.</title>
        <authorList>
            <person name="Hill R."/>
        </authorList>
    </citation>
    <scope>NUCLEOTIDE SEQUENCE</scope>
    <source>
        <strain evidence="3">IMI 355082</strain>
    </source>
</reference>
<evidence type="ECO:0000313" key="4">
    <source>
        <dbReference type="Proteomes" id="UP001140453"/>
    </source>
</evidence>
<dbReference type="InterPro" id="IPR045136">
    <property type="entry name" value="Iah1-like"/>
</dbReference>
<dbReference type="AlphaFoldDB" id="A0A9W9CX57"/>
<evidence type="ECO:0000313" key="3">
    <source>
        <dbReference type="EMBL" id="KAJ4391848.1"/>
    </source>
</evidence>
<gene>
    <name evidence="3" type="ORF">N0V93_005468</name>
</gene>
<organism evidence="3 4">
    <name type="scientific">Gnomoniopsis smithogilvyi</name>
    <dbReference type="NCBI Taxonomy" id="1191159"/>
    <lineage>
        <taxon>Eukaryota</taxon>
        <taxon>Fungi</taxon>
        <taxon>Dikarya</taxon>
        <taxon>Ascomycota</taxon>
        <taxon>Pezizomycotina</taxon>
        <taxon>Sordariomycetes</taxon>
        <taxon>Sordariomycetidae</taxon>
        <taxon>Diaporthales</taxon>
        <taxon>Gnomoniaceae</taxon>
        <taxon>Gnomoniopsis</taxon>
    </lineage>
</organism>
<protein>
    <recommendedName>
        <fullName evidence="2">SGNH hydrolase-type esterase domain-containing protein</fullName>
    </recommendedName>
</protein>
<dbReference type="InterPro" id="IPR013830">
    <property type="entry name" value="SGNH_hydro"/>
</dbReference>
<feature type="domain" description="SGNH hydrolase-type esterase" evidence="2">
    <location>
        <begin position="44"/>
        <end position="257"/>
    </location>
</feature>
<name>A0A9W9CX57_9PEZI</name>
<feature type="compositionally biased region" description="Low complexity" evidence="1">
    <location>
        <begin position="178"/>
        <end position="188"/>
    </location>
</feature>
<comment type="caution">
    <text evidence="3">The sequence shown here is derived from an EMBL/GenBank/DDBJ whole genome shotgun (WGS) entry which is preliminary data.</text>
</comment>
<dbReference type="Gene3D" id="3.40.50.1110">
    <property type="entry name" value="SGNH hydrolase"/>
    <property type="match status" value="1"/>
</dbReference>
<dbReference type="PANTHER" id="PTHR14209">
    <property type="entry name" value="ISOAMYL ACETATE-HYDROLYZING ESTERASE 1"/>
    <property type="match status" value="1"/>
</dbReference>
<dbReference type="SUPFAM" id="SSF52266">
    <property type="entry name" value="SGNH hydrolase"/>
    <property type="match status" value="1"/>
</dbReference>
<feature type="region of interest" description="Disordered" evidence="1">
    <location>
        <begin position="166"/>
        <end position="188"/>
    </location>
</feature>
<dbReference type="Proteomes" id="UP001140453">
    <property type="component" value="Unassembled WGS sequence"/>
</dbReference>
<dbReference type="CDD" id="cd01838">
    <property type="entry name" value="Isoamyl_acetate_hydrolase_like"/>
    <property type="match status" value="1"/>
</dbReference>
<proteinExistence type="predicted"/>
<dbReference type="PANTHER" id="PTHR14209:SF19">
    <property type="entry name" value="ISOAMYL ACETATE-HYDROLYZING ESTERASE 1 HOMOLOG"/>
    <property type="match status" value="1"/>
</dbReference>
<dbReference type="EMBL" id="JAPEVB010000003">
    <property type="protein sequence ID" value="KAJ4391848.1"/>
    <property type="molecule type" value="Genomic_DNA"/>
</dbReference>
<keyword evidence="4" id="KW-1185">Reference proteome</keyword>
<evidence type="ECO:0000259" key="2">
    <source>
        <dbReference type="Pfam" id="PF13472"/>
    </source>
</evidence>
<sequence length="290" mass="31938">MPNSACIDPLSTSFTTTSDVITSLHGSNPRLPSAMAAPYPQVVLLGDSLFEQCVEHQEGFSFFAAVQKRCSRRYDVINRGFSGYNTLQVLKILEQVFPKPEAGGPKLKYLIVLLGANDAALPQKVDTQGVPLDEYARNLTRIITHPNITAHNPKILLVTPPPLDEIRTTELDTPTHGQSQRESARSAAYSQAARDVAASVPGTVLIDLQKALMDVAVEKTPGWDGSKGVLGSLDSGERGYLPNLLPDGLHMSGEAYKVFWDLLKEEIDVPEDWSAQFVWPEWRVAEWLKE</sequence>